<keyword evidence="2" id="KW-1185">Reference proteome</keyword>
<dbReference type="Proteomes" id="UP001143347">
    <property type="component" value="Unassembled WGS sequence"/>
</dbReference>
<protein>
    <submittedName>
        <fullName evidence="1">Alpha/beta hydrolase</fullName>
    </submittedName>
</protein>
<name>A0A9X3DAA9_9ACTN</name>
<dbReference type="InterPro" id="IPR029058">
    <property type="entry name" value="AB_hydrolase_fold"/>
</dbReference>
<dbReference type="EMBL" id="JAPKFM010000029">
    <property type="protein sequence ID" value="MCX2966601.1"/>
    <property type="molecule type" value="Genomic_DNA"/>
</dbReference>
<dbReference type="PIRSF" id="PIRSF029171">
    <property type="entry name" value="Esterase_LipA"/>
    <property type="match status" value="1"/>
</dbReference>
<reference evidence="1" key="1">
    <citation type="submission" date="2022-10" db="EMBL/GenBank/DDBJ databases">
        <title>WGS of marine actinomycetes from Thailand.</title>
        <authorList>
            <person name="Thawai C."/>
        </authorList>
    </citation>
    <scope>NUCLEOTIDE SEQUENCE</scope>
    <source>
        <strain evidence="1">SW21</strain>
    </source>
</reference>
<dbReference type="GO" id="GO:0004806">
    <property type="term" value="F:triacylglycerol lipase activity"/>
    <property type="evidence" value="ECO:0007669"/>
    <property type="project" value="InterPro"/>
</dbReference>
<dbReference type="PANTHER" id="PTHR34853">
    <property type="match status" value="1"/>
</dbReference>
<accession>A0A9X3DAA9</accession>
<dbReference type="AlphaFoldDB" id="A0A9X3DAA9"/>
<gene>
    <name evidence="1" type="ORF">OSB52_21215</name>
</gene>
<evidence type="ECO:0000313" key="2">
    <source>
        <dbReference type="Proteomes" id="UP001143347"/>
    </source>
</evidence>
<keyword evidence="1" id="KW-0378">Hydrolase</keyword>
<proteinExistence type="predicted"/>
<dbReference type="PANTHER" id="PTHR34853:SF1">
    <property type="entry name" value="LIPASE 5"/>
    <property type="match status" value="1"/>
</dbReference>
<dbReference type="RefSeq" id="WP_266063423.1">
    <property type="nucleotide sequence ID" value="NZ_JAPKFM010000029.1"/>
</dbReference>
<organism evidence="1 2">
    <name type="scientific">Gordonia aquimaris</name>
    <dbReference type="NCBI Taxonomy" id="2984863"/>
    <lineage>
        <taxon>Bacteria</taxon>
        <taxon>Bacillati</taxon>
        <taxon>Actinomycetota</taxon>
        <taxon>Actinomycetes</taxon>
        <taxon>Mycobacteriales</taxon>
        <taxon>Gordoniaceae</taxon>
        <taxon>Gordonia</taxon>
    </lineage>
</organism>
<sequence length="379" mass="39739">MRRSRTILFVLLGVVAMMGSVIVGAPTSAQSVAGQPGRAIALTQLGEWGGLDRVLRLSYLTKDARGAVVPASGIVALPDGARPRGGWPIISWAHGTSGLGESCGLADSGDLIRSTAPVVGALTGAGYAVVATDYVGLGPNSLGPHAYLHTRSEATAVIDIVRAARTVIIGLSETWAAAGSSQGGHAALAAGHYAHDYAPELDFRGTAALAPASNFEDVIPLMRPGIPALPRAMSGPLAAVLAGMSANQHDVDVSTYLSDFGRRVVAEVGRSCGPQWESILDGTRPDALLSKSLGDDTFRDALRRYMEVPVREQGGPILIVHGLRDFTVPIPMTYALLRAFRKAGTDYELKTINSDHTDLRADGGMDDVLDFLDRVIPAD</sequence>
<dbReference type="GO" id="GO:0016042">
    <property type="term" value="P:lipid catabolic process"/>
    <property type="evidence" value="ECO:0007669"/>
    <property type="project" value="InterPro"/>
</dbReference>
<evidence type="ECO:0000313" key="1">
    <source>
        <dbReference type="EMBL" id="MCX2966601.1"/>
    </source>
</evidence>
<dbReference type="SUPFAM" id="SSF53474">
    <property type="entry name" value="alpha/beta-Hydrolases"/>
    <property type="match status" value="1"/>
</dbReference>
<dbReference type="Gene3D" id="3.40.50.1820">
    <property type="entry name" value="alpha/beta hydrolase"/>
    <property type="match status" value="1"/>
</dbReference>
<dbReference type="Pfam" id="PF03583">
    <property type="entry name" value="LIP"/>
    <property type="match status" value="1"/>
</dbReference>
<dbReference type="InterPro" id="IPR005152">
    <property type="entry name" value="Lipase_secreted"/>
</dbReference>
<comment type="caution">
    <text evidence="1">The sequence shown here is derived from an EMBL/GenBank/DDBJ whole genome shotgun (WGS) entry which is preliminary data.</text>
</comment>